<protein>
    <recommendedName>
        <fullName evidence="4">Retrotransposon gag domain-containing protein</fullName>
    </recommendedName>
</protein>
<gene>
    <name evidence="3" type="ORF">Sradi_4032400</name>
</gene>
<feature type="compositionally biased region" description="Basic and acidic residues" evidence="2">
    <location>
        <begin position="221"/>
        <end position="233"/>
    </location>
</feature>
<comment type="caution">
    <text evidence="3">The sequence shown here is derived from an EMBL/GenBank/DDBJ whole genome shotgun (WGS) entry which is preliminary data.</text>
</comment>
<dbReference type="CDD" id="cd00303">
    <property type="entry name" value="retropepsin_like"/>
    <property type="match status" value="1"/>
</dbReference>
<name>A0AAW2PL04_SESRA</name>
<organism evidence="3">
    <name type="scientific">Sesamum radiatum</name>
    <name type="common">Black benniseed</name>
    <dbReference type="NCBI Taxonomy" id="300843"/>
    <lineage>
        <taxon>Eukaryota</taxon>
        <taxon>Viridiplantae</taxon>
        <taxon>Streptophyta</taxon>
        <taxon>Embryophyta</taxon>
        <taxon>Tracheophyta</taxon>
        <taxon>Spermatophyta</taxon>
        <taxon>Magnoliopsida</taxon>
        <taxon>eudicotyledons</taxon>
        <taxon>Gunneridae</taxon>
        <taxon>Pentapetalae</taxon>
        <taxon>asterids</taxon>
        <taxon>lamiids</taxon>
        <taxon>Lamiales</taxon>
        <taxon>Pedaliaceae</taxon>
        <taxon>Sesamum</taxon>
    </lineage>
</organism>
<accession>A0AAW2PL04</accession>
<proteinExistence type="predicted"/>
<feature type="coiled-coil region" evidence="1">
    <location>
        <begin position="53"/>
        <end position="80"/>
    </location>
</feature>
<evidence type="ECO:0000313" key="3">
    <source>
        <dbReference type="EMBL" id="KAL0355855.1"/>
    </source>
</evidence>
<evidence type="ECO:0000256" key="2">
    <source>
        <dbReference type="SAM" id="MobiDB-lite"/>
    </source>
</evidence>
<feature type="region of interest" description="Disordered" evidence="2">
    <location>
        <begin position="193"/>
        <end position="233"/>
    </location>
</feature>
<evidence type="ECO:0000256" key="1">
    <source>
        <dbReference type="SAM" id="Coils"/>
    </source>
</evidence>
<feature type="compositionally biased region" description="Low complexity" evidence="2">
    <location>
        <begin position="195"/>
        <end position="204"/>
    </location>
</feature>
<sequence>MADGTRLKELQEFQRKTELILIDEKAKRQGSEEQMHSRLDQISKVQDGLQSSVMGLEHSMAAMQQQLKSIAEQLQSYNRNKSILADLWFQGYLEKRGMPSWSEIILIILKRVEDLDYERVVSEFNMLRQETTVHEYLIKFEELESMETFFMIFISGLKEEIKGYVATMNPTTLDQAIVLARRQENMVIALLRKTNQQQRNNQNRTPFKPQNKSLPYKPSFKSRDENPQPRRFLTEAEVRERKEKNLCYKCDEPYIPGHRCKIRQVHMLLTEEEAKAYEEEEDQAEGVQEEEDAIVLVHTMGGNTNSQTLRINVRVANGGRIVSKFFYPNVCWEIQGHHFSHPVRGLKLGGYDCVLWCDWLSTKNPIELDFHKLYVTITQAGKKIILRALIERGDVRVFSAYSLSSLLRRGSQCIKGQLCAAGKNELQDERDPRLLGLLQ</sequence>
<evidence type="ECO:0008006" key="4">
    <source>
        <dbReference type="Google" id="ProtNLM"/>
    </source>
</evidence>
<keyword evidence="1" id="KW-0175">Coiled coil</keyword>
<reference evidence="3" key="1">
    <citation type="submission" date="2020-06" db="EMBL/GenBank/DDBJ databases">
        <authorList>
            <person name="Li T."/>
            <person name="Hu X."/>
            <person name="Zhang T."/>
            <person name="Song X."/>
            <person name="Zhang H."/>
            <person name="Dai N."/>
            <person name="Sheng W."/>
            <person name="Hou X."/>
            <person name="Wei L."/>
        </authorList>
    </citation>
    <scope>NUCLEOTIDE SEQUENCE</scope>
    <source>
        <strain evidence="3">G02</strain>
        <tissue evidence="3">Leaf</tissue>
    </source>
</reference>
<dbReference type="EMBL" id="JACGWJ010000017">
    <property type="protein sequence ID" value="KAL0355855.1"/>
    <property type="molecule type" value="Genomic_DNA"/>
</dbReference>
<reference evidence="3" key="2">
    <citation type="journal article" date="2024" name="Plant">
        <title>Genomic evolution and insights into agronomic trait innovations of Sesamum species.</title>
        <authorList>
            <person name="Miao H."/>
            <person name="Wang L."/>
            <person name="Qu L."/>
            <person name="Liu H."/>
            <person name="Sun Y."/>
            <person name="Le M."/>
            <person name="Wang Q."/>
            <person name="Wei S."/>
            <person name="Zheng Y."/>
            <person name="Lin W."/>
            <person name="Duan Y."/>
            <person name="Cao H."/>
            <person name="Xiong S."/>
            <person name="Wang X."/>
            <person name="Wei L."/>
            <person name="Li C."/>
            <person name="Ma Q."/>
            <person name="Ju M."/>
            <person name="Zhao R."/>
            <person name="Li G."/>
            <person name="Mu C."/>
            <person name="Tian Q."/>
            <person name="Mei H."/>
            <person name="Zhang T."/>
            <person name="Gao T."/>
            <person name="Zhang H."/>
        </authorList>
    </citation>
    <scope>NUCLEOTIDE SEQUENCE</scope>
    <source>
        <strain evidence="3">G02</strain>
    </source>
</reference>
<dbReference type="AlphaFoldDB" id="A0AAW2PL04"/>